<evidence type="ECO:0000313" key="2">
    <source>
        <dbReference type="Proteomes" id="UP000228934"/>
    </source>
</evidence>
<dbReference type="Proteomes" id="UP000228934">
    <property type="component" value="Unassembled WGS sequence"/>
</dbReference>
<gene>
    <name evidence="1" type="ORF">AB205_0092460</name>
</gene>
<evidence type="ECO:0000313" key="1">
    <source>
        <dbReference type="EMBL" id="PIO09636.1"/>
    </source>
</evidence>
<organism evidence="1 2">
    <name type="scientific">Aquarana catesbeiana</name>
    <name type="common">American bullfrog</name>
    <name type="synonym">Rana catesbeiana</name>
    <dbReference type="NCBI Taxonomy" id="8400"/>
    <lineage>
        <taxon>Eukaryota</taxon>
        <taxon>Metazoa</taxon>
        <taxon>Chordata</taxon>
        <taxon>Craniata</taxon>
        <taxon>Vertebrata</taxon>
        <taxon>Euteleostomi</taxon>
        <taxon>Amphibia</taxon>
        <taxon>Batrachia</taxon>
        <taxon>Anura</taxon>
        <taxon>Neobatrachia</taxon>
        <taxon>Ranoidea</taxon>
        <taxon>Ranidae</taxon>
        <taxon>Aquarana</taxon>
    </lineage>
</organism>
<protein>
    <submittedName>
        <fullName evidence="1">Uncharacterized protein</fullName>
    </submittedName>
</protein>
<dbReference type="EMBL" id="KZ369887">
    <property type="protein sequence ID" value="PIO09636.1"/>
    <property type="molecule type" value="Genomic_DNA"/>
</dbReference>
<name>A0A2G9Q202_AQUCT</name>
<reference evidence="2" key="1">
    <citation type="journal article" date="2017" name="Nat. Commun.">
        <title>The North American bullfrog draft genome provides insight into hormonal regulation of long noncoding RNA.</title>
        <authorList>
            <person name="Hammond S.A."/>
            <person name="Warren R.L."/>
            <person name="Vandervalk B.P."/>
            <person name="Kucuk E."/>
            <person name="Khan H."/>
            <person name="Gibb E.A."/>
            <person name="Pandoh P."/>
            <person name="Kirk H."/>
            <person name="Zhao Y."/>
            <person name="Jones M."/>
            <person name="Mungall A.J."/>
            <person name="Coope R."/>
            <person name="Pleasance S."/>
            <person name="Moore R.A."/>
            <person name="Holt R.A."/>
            <person name="Round J.M."/>
            <person name="Ohora S."/>
            <person name="Walle B.V."/>
            <person name="Veldhoen N."/>
            <person name="Helbing C.C."/>
            <person name="Birol I."/>
        </authorList>
    </citation>
    <scope>NUCLEOTIDE SEQUENCE [LARGE SCALE GENOMIC DNA]</scope>
</reference>
<sequence>MKATSTQFGHNNVSYCLHFIKVELSKFLSCVCYVLKHACLSKKKAISNVTKKKC</sequence>
<dbReference type="AlphaFoldDB" id="A0A2G9Q202"/>
<accession>A0A2G9Q202</accession>
<keyword evidence="2" id="KW-1185">Reference proteome</keyword>
<proteinExistence type="predicted"/>